<keyword evidence="11" id="KW-1185">Reference proteome</keyword>
<comment type="function">
    <text evidence="7 8">Catalyzes the hydrolytic deamination of guanine, producing xanthine and ammonia.</text>
</comment>
<evidence type="ECO:0000313" key="11">
    <source>
        <dbReference type="Proteomes" id="UP000887226"/>
    </source>
</evidence>
<evidence type="ECO:0000256" key="3">
    <source>
        <dbReference type="ARBA" id="ARBA00022723"/>
    </source>
</evidence>
<dbReference type="InterPro" id="IPR014311">
    <property type="entry name" value="Guanine_deaminase"/>
</dbReference>
<comment type="similarity">
    <text evidence="2 8">Belongs to the metallo-dependent hydrolases superfamily. ATZ/TRZ family.</text>
</comment>
<evidence type="ECO:0000313" key="10">
    <source>
        <dbReference type="EMBL" id="KAG9247413.1"/>
    </source>
</evidence>
<evidence type="ECO:0000256" key="4">
    <source>
        <dbReference type="ARBA" id="ARBA00022801"/>
    </source>
</evidence>
<gene>
    <name evidence="10" type="ORF">BJ878DRAFT_492853</name>
</gene>
<dbReference type="InterPro" id="IPR032466">
    <property type="entry name" value="Metal_Hydrolase"/>
</dbReference>
<protein>
    <recommendedName>
        <fullName evidence="8">Guanine deaminase</fullName>
        <shortName evidence="8">Guanase</shortName>
        <ecNumber evidence="8">3.5.4.3</ecNumber>
    </recommendedName>
    <alternativeName>
        <fullName evidence="8">Guanine aminohydrolase</fullName>
    </alternativeName>
</protein>
<dbReference type="Pfam" id="PF01979">
    <property type="entry name" value="Amidohydro_1"/>
    <property type="match status" value="1"/>
</dbReference>
<dbReference type="PANTHER" id="PTHR11271">
    <property type="entry name" value="GUANINE DEAMINASE"/>
    <property type="match status" value="1"/>
</dbReference>
<evidence type="ECO:0000256" key="8">
    <source>
        <dbReference type="RuleBase" id="RU366009"/>
    </source>
</evidence>
<comment type="pathway">
    <text evidence="1 8">Purine metabolism; guanine degradation; xanthine from guanine: step 1/1.</text>
</comment>
<evidence type="ECO:0000256" key="5">
    <source>
        <dbReference type="ARBA" id="ARBA00022833"/>
    </source>
</evidence>
<dbReference type="GO" id="GO:0008892">
    <property type="term" value="F:guanine deaminase activity"/>
    <property type="evidence" value="ECO:0007669"/>
    <property type="project" value="UniProtKB-UniRule"/>
</dbReference>
<dbReference type="InterPro" id="IPR011059">
    <property type="entry name" value="Metal-dep_hydrolase_composite"/>
</dbReference>
<accession>A0A9P7Z9L5</accession>
<dbReference type="AlphaFoldDB" id="A0A9P7Z9L5"/>
<keyword evidence="3 8" id="KW-0479">Metal-binding</keyword>
<evidence type="ECO:0000256" key="1">
    <source>
        <dbReference type="ARBA" id="ARBA00004984"/>
    </source>
</evidence>
<keyword evidence="4 8" id="KW-0378">Hydrolase</keyword>
<dbReference type="NCBIfam" id="TIGR02967">
    <property type="entry name" value="guan_deamin"/>
    <property type="match status" value="1"/>
</dbReference>
<dbReference type="FunFam" id="3.20.20.140:FF:000022">
    <property type="entry name" value="Guanine deaminase"/>
    <property type="match status" value="1"/>
</dbReference>
<evidence type="ECO:0000256" key="6">
    <source>
        <dbReference type="ARBA" id="ARBA00051148"/>
    </source>
</evidence>
<dbReference type="EC" id="3.5.4.3" evidence="8"/>
<dbReference type="GO" id="GO:0006147">
    <property type="term" value="P:guanine catabolic process"/>
    <property type="evidence" value="ECO:0007669"/>
    <property type="project" value="UniProtKB-UniRule"/>
</dbReference>
<comment type="catalytic activity">
    <reaction evidence="6 8">
        <text>guanine + H2O + H(+) = xanthine + NH4(+)</text>
        <dbReference type="Rhea" id="RHEA:14665"/>
        <dbReference type="ChEBI" id="CHEBI:15377"/>
        <dbReference type="ChEBI" id="CHEBI:15378"/>
        <dbReference type="ChEBI" id="CHEBI:16235"/>
        <dbReference type="ChEBI" id="CHEBI:17712"/>
        <dbReference type="ChEBI" id="CHEBI:28938"/>
        <dbReference type="EC" id="3.5.4.3"/>
    </reaction>
</comment>
<organism evidence="10 11">
    <name type="scientific">Calycina marina</name>
    <dbReference type="NCBI Taxonomy" id="1763456"/>
    <lineage>
        <taxon>Eukaryota</taxon>
        <taxon>Fungi</taxon>
        <taxon>Dikarya</taxon>
        <taxon>Ascomycota</taxon>
        <taxon>Pezizomycotina</taxon>
        <taxon>Leotiomycetes</taxon>
        <taxon>Helotiales</taxon>
        <taxon>Pezizellaceae</taxon>
        <taxon>Calycina</taxon>
    </lineage>
</organism>
<feature type="domain" description="Amidohydrolase-related" evidence="9">
    <location>
        <begin position="79"/>
        <end position="456"/>
    </location>
</feature>
<evidence type="ECO:0000256" key="2">
    <source>
        <dbReference type="ARBA" id="ARBA00006745"/>
    </source>
</evidence>
<evidence type="ECO:0000256" key="7">
    <source>
        <dbReference type="ARBA" id="ARBA00056079"/>
    </source>
</evidence>
<comment type="caution">
    <text evidence="10">The sequence shown here is derived from an EMBL/GenBank/DDBJ whole genome shotgun (WGS) entry which is preliminary data.</text>
</comment>
<name>A0A9P7Z9L5_9HELO</name>
<dbReference type="PANTHER" id="PTHR11271:SF6">
    <property type="entry name" value="GUANINE DEAMINASE"/>
    <property type="match status" value="1"/>
</dbReference>
<dbReference type="Proteomes" id="UP000887226">
    <property type="component" value="Unassembled WGS sequence"/>
</dbReference>
<dbReference type="EMBL" id="MU253773">
    <property type="protein sequence ID" value="KAG9247413.1"/>
    <property type="molecule type" value="Genomic_DNA"/>
</dbReference>
<dbReference type="Gene3D" id="2.30.40.10">
    <property type="entry name" value="Urease, subunit C, domain 1"/>
    <property type="match status" value="1"/>
</dbReference>
<sequence>MGVGSRSLFVGTLVHSKSLEELEYLEDIAVFVDENGVIAAIQTKYSKATTEEVDAIFQKLGWAREDVVVKTAKNGEFFFPGFIDTHIHASQYANAGIFGKTTLMDWLNTYTFPMEASLSDAFKAKTVYSRVIQRTISHGTTTAAYYATISVPSTNLLADLCLSFGQRAFIGRCCMDTMAPDFYKDESPASAIADTRATIAHITNIDPKHALVTPIITPRFAVSCTSKLLHGLGALQKETDLPVQTHISENKNEIKLVKELFPDHSSYTHVYDGHGLLGPKTILAHAVHLSEEEVDLVKIREAKISHCPASNSAITSGTAKVRMMLDKGLQIGLGTDMSGGYSPSILEAAKQAHLVSRHVAMEGDDNTKLSVEEVLFLATKGGSQVVGLSDKIGSFGVGMEWDAQLISLGSAADPVEEGLGSVDVFGWESWEEKMAKWLFGGDDRNTLAVWVKGRLVHERKI</sequence>
<dbReference type="GO" id="GO:0005829">
    <property type="term" value="C:cytosol"/>
    <property type="evidence" value="ECO:0007669"/>
    <property type="project" value="TreeGrafter"/>
</dbReference>
<comment type="cofactor">
    <cofactor evidence="8">
        <name>Zn(2+)</name>
        <dbReference type="ChEBI" id="CHEBI:29105"/>
    </cofactor>
    <text evidence="8">Binds 1 zinc ion per subunit.</text>
</comment>
<evidence type="ECO:0000259" key="9">
    <source>
        <dbReference type="Pfam" id="PF01979"/>
    </source>
</evidence>
<dbReference type="Gene3D" id="3.20.20.140">
    <property type="entry name" value="Metal-dependent hydrolases"/>
    <property type="match status" value="1"/>
</dbReference>
<dbReference type="InterPro" id="IPR051607">
    <property type="entry name" value="Metallo-dep_hydrolases"/>
</dbReference>
<dbReference type="GO" id="GO:0008270">
    <property type="term" value="F:zinc ion binding"/>
    <property type="evidence" value="ECO:0007669"/>
    <property type="project" value="UniProtKB-UniRule"/>
</dbReference>
<dbReference type="OrthoDB" id="194468at2759"/>
<dbReference type="InterPro" id="IPR006680">
    <property type="entry name" value="Amidohydro-rel"/>
</dbReference>
<keyword evidence="5 8" id="KW-0862">Zinc</keyword>
<dbReference type="SUPFAM" id="SSF51556">
    <property type="entry name" value="Metallo-dependent hydrolases"/>
    <property type="match status" value="1"/>
</dbReference>
<proteinExistence type="inferred from homology"/>
<reference evidence="10" key="1">
    <citation type="journal article" date="2021" name="IMA Fungus">
        <title>Genomic characterization of three marine fungi, including Emericellopsis atlantica sp. nov. with signatures of a generalist lifestyle and marine biomass degradation.</title>
        <authorList>
            <person name="Hagestad O.C."/>
            <person name="Hou L."/>
            <person name="Andersen J.H."/>
            <person name="Hansen E.H."/>
            <person name="Altermark B."/>
            <person name="Li C."/>
            <person name="Kuhnert E."/>
            <person name="Cox R.J."/>
            <person name="Crous P.W."/>
            <person name="Spatafora J.W."/>
            <person name="Lail K."/>
            <person name="Amirebrahimi M."/>
            <person name="Lipzen A."/>
            <person name="Pangilinan J."/>
            <person name="Andreopoulos W."/>
            <person name="Hayes R.D."/>
            <person name="Ng V."/>
            <person name="Grigoriev I.V."/>
            <person name="Jackson S.A."/>
            <person name="Sutton T.D.S."/>
            <person name="Dobson A.D.W."/>
            <person name="Rama T."/>
        </authorList>
    </citation>
    <scope>NUCLEOTIDE SEQUENCE</scope>
    <source>
        <strain evidence="10">TRa3180A</strain>
    </source>
</reference>